<dbReference type="GO" id="GO:0004488">
    <property type="term" value="F:methylenetetrahydrofolate dehydrogenase (NADP+) activity"/>
    <property type="evidence" value="ECO:0007669"/>
    <property type="project" value="InterPro"/>
</dbReference>
<dbReference type="GO" id="GO:0005829">
    <property type="term" value="C:cytosol"/>
    <property type="evidence" value="ECO:0007669"/>
    <property type="project" value="TreeGrafter"/>
</dbReference>
<evidence type="ECO:0000259" key="9">
    <source>
        <dbReference type="Pfam" id="PF00763"/>
    </source>
</evidence>
<reference evidence="10" key="1">
    <citation type="submission" date="2018-05" db="EMBL/GenBank/DDBJ databases">
        <authorList>
            <person name="Lanie J.A."/>
            <person name="Ng W.-L."/>
            <person name="Kazmierczak K.M."/>
            <person name="Andrzejewski T.M."/>
            <person name="Davidsen T.M."/>
            <person name="Wayne K.J."/>
            <person name="Tettelin H."/>
            <person name="Glass J.I."/>
            <person name="Rusch D."/>
            <person name="Podicherti R."/>
            <person name="Tsui H.-C.T."/>
            <person name="Winkler M.E."/>
        </authorList>
    </citation>
    <scope>NUCLEOTIDE SEQUENCE</scope>
</reference>
<dbReference type="PRINTS" id="PR00085">
    <property type="entry name" value="THFDHDRGNASE"/>
</dbReference>
<proteinExistence type="predicted"/>
<dbReference type="GO" id="GO:0004477">
    <property type="term" value="F:methenyltetrahydrofolate cyclohydrolase activity"/>
    <property type="evidence" value="ECO:0007669"/>
    <property type="project" value="TreeGrafter"/>
</dbReference>
<comment type="subunit">
    <text evidence="2">Homodimer.</text>
</comment>
<keyword evidence="7" id="KW-0560">Oxidoreductase</keyword>
<name>A0A383AJZ8_9ZZZZ</name>
<dbReference type="Gene3D" id="3.40.50.10860">
    <property type="entry name" value="Leucine Dehydrogenase, chain A, domain 1"/>
    <property type="match status" value="1"/>
</dbReference>
<evidence type="ECO:0000256" key="8">
    <source>
        <dbReference type="ARBA" id="ARBA00023268"/>
    </source>
</evidence>
<protein>
    <recommendedName>
        <fullName evidence="3">methenyltetrahydrofolate cyclohydrolase</fullName>
        <ecNumber evidence="3">3.5.4.9</ecNumber>
    </recommendedName>
</protein>
<dbReference type="PANTHER" id="PTHR48099">
    <property type="entry name" value="C-1-TETRAHYDROFOLATE SYNTHASE, CYTOPLASMIC-RELATED"/>
    <property type="match status" value="1"/>
</dbReference>
<gene>
    <name evidence="10" type="ORF">METZ01_LOCUS460767</name>
</gene>
<organism evidence="10">
    <name type="scientific">marine metagenome</name>
    <dbReference type="NCBI Taxonomy" id="408172"/>
    <lineage>
        <taxon>unclassified sequences</taxon>
        <taxon>metagenomes</taxon>
        <taxon>ecological metagenomes</taxon>
    </lineage>
</organism>
<dbReference type="PANTHER" id="PTHR48099:SF5">
    <property type="entry name" value="C-1-TETRAHYDROFOLATE SYNTHASE, CYTOPLASMIC"/>
    <property type="match status" value="1"/>
</dbReference>
<evidence type="ECO:0000256" key="4">
    <source>
        <dbReference type="ARBA" id="ARBA00022563"/>
    </source>
</evidence>
<evidence type="ECO:0000256" key="5">
    <source>
        <dbReference type="ARBA" id="ARBA00022801"/>
    </source>
</evidence>
<dbReference type="Pfam" id="PF00763">
    <property type="entry name" value="THF_DHG_CYH"/>
    <property type="match status" value="1"/>
</dbReference>
<feature type="non-terminal residue" evidence="10">
    <location>
        <position position="1"/>
    </location>
</feature>
<dbReference type="GO" id="GO:0035999">
    <property type="term" value="P:tetrahydrofolate interconversion"/>
    <property type="evidence" value="ECO:0007669"/>
    <property type="project" value="TreeGrafter"/>
</dbReference>
<comment type="pathway">
    <text evidence="1">One-carbon metabolism; tetrahydrofolate interconversion.</text>
</comment>
<dbReference type="InterPro" id="IPR000672">
    <property type="entry name" value="THF_DH/CycHdrlase"/>
</dbReference>
<dbReference type="PROSITE" id="PS00766">
    <property type="entry name" value="THF_DHG_CYH_1"/>
    <property type="match status" value="1"/>
</dbReference>
<feature type="domain" description="Tetrahydrofolate dehydrogenase/cyclohydrolase catalytic" evidence="9">
    <location>
        <begin position="3"/>
        <end position="92"/>
    </location>
</feature>
<evidence type="ECO:0000256" key="7">
    <source>
        <dbReference type="ARBA" id="ARBA00023002"/>
    </source>
</evidence>
<dbReference type="SUPFAM" id="SSF53223">
    <property type="entry name" value="Aminoacid dehydrogenase-like, N-terminal domain"/>
    <property type="match status" value="1"/>
</dbReference>
<sequence length="127" mass="14338">VGILPKLAAILVGNDPASKIYIRNKSRFFEEQNCLSQIYNFSKEINEQEILQLINDLNHDVDIHGILVQLPLPIHMNSKKILHSISPGKDVDGFHPYNLGSLLEGNPIFIPCTPKGILEILKFYHIP</sequence>
<evidence type="ECO:0000256" key="3">
    <source>
        <dbReference type="ARBA" id="ARBA00012776"/>
    </source>
</evidence>
<dbReference type="InterPro" id="IPR020630">
    <property type="entry name" value="THF_DH/CycHdrlase_cat_dom"/>
</dbReference>
<evidence type="ECO:0000256" key="2">
    <source>
        <dbReference type="ARBA" id="ARBA00011738"/>
    </source>
</evidence>
<dbReference type="InterPro" id="IPR046346">
    <property type="entry name" value="Aminoacid_DH-like_N_sf"/>
</dbReference>
<feature type="non-terminal residue" evidence="10">
    <location>
        <position position="127"/>
    </location>
</feature>
<evidence type="ECO:0000256" key="6">
    <source>
        <dbReference type="ARBA" id="ARBA00022857"/>
    </source>
</evidence>
<keyword evidence="5" id="KW-0378">Hydrolase</keyword>
<dbReference type="AlphaFoldDB" id="A0A383AJZ8"/>
<accession>A0A383AJZ8</accession>
<keyword evidence="8" id="KW-0511">Multifunctional enzyme</keyword>
<evidence type="ECO:0000256" key="1">
    <source>
        <dbReference type="ARBA" id="ARBA00004777"/>
    </source>
</evidence>
<dbReference type="InterPro" id="IPR020867">
    <property type="entry name" value="THF_DH/CycHdrlase_CS"/>
</dbReference>
<evidence type="ECO:0000313" key="10">
    <source>
        <dbReference type="EMBL" id="SVE07913.1"/>
    </source>
</evidence>
<keyword evidence="4" id="KW-0554">One-carbon metabolism</keyword>
<keyword evidence="6" id="KW-0521">NADP</keyword>
<dbReference type="EC" id="3.5.4.9" evidence="3"/>
<dbReference type="EMBL" id="UINC01192659">
    <property type="protein sequence ID" value="SVE07913.1"/>
    <property type="molecule type" value="Genomic_DNA"/>
</dbReference>
<dbReference type="FunFam" id="3.40.50.10860:FF:000005">
    <property type="entry name" value="C-1-tetrahydrofolate synthase, cytoplasmic, putative"/>
    <property type="match status" value="1"/>
</dbReference>